<sequence>MFRKFLRDRRGDYMIATAIAIVPIMGGLALAVDYAEITRQRIQTLNALDAAGIATARRIVEGATDDEAKAYAKDFFAANMPGVDTSKTTFTVTLPTSTKGGGLLTIDAEHPYQPYFLSTFGSLIGSEMGDITFAAQTQVRLKNTLEVALVLDNSGSMDYLGSGSGKKRMVLLKDAAKKLVEKLANEAEQMKQVDKPVQFGLVPFAATVNVGPGNASASWMDTQGRSPIHHENFDWSSMTGDKKVLASGGAYYKSGSGWGAEEGALVTRFSLLNEIKRVTGQNWESNWEYGCTKYYWWGGCKKYDWVDNGGWVYTYGPYASWQGCVEARPYPYNTNDTAPTVATPATLYVPTFAPDESDLTSGGWAPNSYWSDNTSGSSSYRQSYMPKYFAPASGISAAGSGQGPNYSCTTKPITPLTDVTKAAGLQTIKDAIDDMASNGATNVPQGLAWGWRVVSSGAPFTEGRSEAENGNDKVVIVLTDGANTYYTPGSLGYSDDAGNKSTYSAYGYAGKTQPGGSYARIFMGTGSGVSKSGYTNSNYTLGMNDHMKQLCDNAKSNDLILMTVSLDLSESKSDEKKAIDALKDCASESRFRKDPTDPSKPARLYWNATGGNLSEKFEEIADELSNLRIVG</sequence>
<name>A0A5B8KV62_9HYPH</name>
<proteinExistence type="predicted"/>
<accession>A0A5B8KV62</accession>
<dbReference type="OrthoDB" id="7522752at2"/>
<dbReference type="Gene3D" id="3.40.50.410">
    <property type="entry name" value="von Willebrand factor, type A domain"/>
    <property type="match status" value="1"/>
</dbReference>
<dbReference type="SUPFAM" id="SSF53300">
    <property type="entry name" value="vWA-like"/>
    <property type="match status" value="1"/>
</dbReference>
<dbReference type="RefSeq" id="WP_146298104.1">
    <property type="nucleotide sequence ID" value="NZ_CP042301.2"/>
</dbReference>
<protein>
    <submittedName>
        <fullName evidence="1">TadE/TadG family protein</fullName>
    </submittedName>
</protein>
<dbReference type="CDD" id="cd00198">
    <property type="entry name" value="vWFA"/>
    <property type="match status" value="1"/>
</dbReference>
<dbReference type="AlphaFoldDB" id="A0A5B8KV62"/>
<evidence type="ECO:0000313" key="1">
    <source>
        <dbReference type="EMBL" id="QDY99448.1"/>
    </source>
</evidence>
<keyword evidence="2" id="KW-1185">Reference proteome</keyword>
<gene>
    <name evidence="1" type="ORF">FQ775_03135</name>
</gene>
<reference evidence="1" key="1">
    <citation type="submission" date="2020-04" db="EMBL/GenBank/DDBJ databases">
        <title>Nitratireductor sp. nov. isolated from mangrove soil.</title>
        <authorList>
            <person name="Ye Y."/>
        </authorList>
    </citation>
    <scope>NUCLEOTIDE SEQUENCE</scope>
    <source>
        <strain evidence="1">SY7</strain>
    </source>
</reference>
<organism evidence="1 2">
    <name type="scientific">Nitratireductor mangrovi</name>
    <dbReference type="NCBI Taxonomy" id="2599600"/>
    <lineage>
        <taxon>Bacteria</taxon>
        <taxon>Pseudomonadati</taxon>
        <taxon>Pseudomonadota</taxon>
        <taxon>Alphaproteobacteria</taxon>
        <taxon>Hyphomicrobiales</taxon>
        <taxon>Phyllobacteriaceae</taxon>
        <taxon>Nitratireductor</taxon>
    </lineage>
</organism>
<dbReference type="InterPro" id="IPR036465">
    <property type="entry name" value="vWFA_dom_sf"/>
</dbReference>
<dbReference type="KEGG" id="niy:FQ775_03135"/>
<dbReference type="Proteomes" id="UP000321389">
    <property type="component" value="Chromosome"/>
</dbReference>
<evidence type="ECO:0000313" key="2">
    <source>
        <dbReference type="Proteomes" id="UP000321389"/>
    </source>
</evidence>
<dbReference type="EMBL" id="CP042301">
    <property type="protein sequence ID" value="QDY99448.1"/>
    <property type="molecule type" value="Genomic_DNA"/>
</dbReference>